<comment type="caution">
    <text evidence="2">The sequence shown here is derived from an EMBL/GenBank/DDBJ whole genome shotgun (WGS) entry which is preliminary data.</text>
</comment>
<reference evidence="2" key="1">
    <citation type="journal article" date="2016" name="Insect Biochem. Mol. Biol.">
        <title>Multifaceted biological insights from a draft genome sequence of the tobacco hornworm moth, Manduca sexta.</title>
        <authorList>
            <person name="Kanost M.R."/>
            <person name="Arrese E.L."/>
            <person name="Cao X."/>
            <person name="Chen Y.R."/>
            <person name="Chellapilla S."/>
            <person name="Goldsmith M.R."/>
            <person name="Grosse-Wilde E."/>
            <person name="Heckel D.G."/>
            <person name="Herndon N."/>
            <person name="Jiang H."/>
            <person name="Papanicolaou A."/>
            <person name="Qu J."/>
            <person name="Soulages J.L."/>
            <person name="Vogel H."/>
            <person name="Walters J."/>
            <person name="Waterhouse R.M."/>
            <person name="Ahn S.J."/>
            <person name="Almeida F.C."/>
            <person name="An C."/>
            <person name="Aqrawi P."/>
            <person name="Bretschneider A."/>
            <person name="Bryant W.B."/>
            <person name="Bucks S."/>
            <person name="Chao H."/>
            <person name="Chevignon G."/>
            <person name="Christen J.M."/>
            <person name="Clarke D.F."/>
            <person name="Dittmer N.T."/>
            <person name="Ferguson L.C.F."/>
            <person name="Garavelou S."/>
            <person name="Gordon K.H.J."/>
            <person name="Gunaratna R.T."/>
            <person name="Han Y."/>
            <person name="Hauser F."/>
            <person name="He Y."/>
            <person name="Heidel-Fischer H."/>
            <person name="Hirsh A."/>
            <person name="Hu Y."/>
            <person name="Jiang H."/>
            <person name="Kalra D."/>
            <person name="Klinner C."/>
            <person name="Konig C."/>
            <person name="Kovar C."/>
            <person name="Kroll A.R."/>
            <person name="Kuwar S.S."/>
            <person name="Lee S.L."/>
            <person name="Lehman R."/>
            <person name="Li K."/>
            <person name="Li Z."/>
            <person name="Liang H."/>
            <person name="Lovelace S."/>
            <person name="Lu Z."/>
            <person name="Mansfield J.H."/>
            <person name="McCulloch K.J."/>
            <person name="Mathew T."/>
            <person name="Morton B."/>
            <person name="Muzny D.M."/>
            <person name="Neunemann D."/>
            <person name="Ongeri F."/>
            <person name="Pauchet Y."/>
            <person name="Pu L.L."/>
            <person name="Pyrousis I."/>
            <person name="Rao X.J."/>
            <person name="Redding A."/>
            <person name="Roesel C."/>
            <person name="Sanchez-Gracia A."/>
            <person name="Schaack S."/>
            <person name="Shukla A."/>
            <person name="Tetreau G."/>
            <person name="Wang Y."/>
            <person name="Xiong G.H."/>
            <person name="Traut W."/>
            <person name="Walsh T.K."/>
            <person name="Worley K.C."/>
            <person name="Wu D."/>
            <person name="Wu W."/>
            <person name="Wu Y.Q."/>
            <person name="Zhang X."/>
            <person name="Zou Z."/>
            <person name="Zucker H."/>
            <person name="Briscoe A.D."/>
            <person name="Burmester T."/>
            <person name="Clem R.J."/>
            <person name="Feyereisen R."/>
            <person name="Grimmelikhuijzen C.J.P."/>
            <person name="Hamodrakas S.J."/>
            <person name="Hansson B.S."/>
            <person name="Huguet E."/>
            <person name="Jermiin L.S."/>
            <person name="Lan Q."/>
            <person name="Lehman H.K."/>
            <person name="Lorenzen M."/>
            <person name="Merzendorfer H."/>
            <person name="Michalopoulos I."/>
            <person name="Morton D.B."/>
            <person name="Muthukrishnan S."/>
            <person name="Oakeshott J.G."/>
            <person name="Palmer W."/>
            <person name="Park Y."/>
            <person name="Passarelli A.L."/>
            <person name="Rozas J."/>
            <person name="Schwartz L.M."/>
            <person name="Smith W."/>
            <person name="Southgate A."/>
            <person name="Vilcinskas A."/>
            <person name="Vogt R."/>
            <person name="Wang P."/>
            <person name="Werren J."/>
            <person name="Yu X.Q."/>
            <person name="Zhou J.J."/>
            <person name="Brown S.J."/>
            <person name="Scherer S.E."/>
            <person name="Richards S."/>
            <person name="Blissard G.W."/>
        </authorList>
    </citation>
    <scope>NUCLEOTIDE SEQUENCE</scope>
</reference>
<dbReference type="GO" id="GO:0098552">
    <property type="term" value="C:side of membrane"/>
    <property type="evidence" value="ECO:0007669"/>
    <property type="project" value="UniProtKB-KW"/>
</dbReference>
<keyword evidence="3" id="KW-1185">Reference proteome</keyword>
<dbReference type="EMBL" id="JH668339">
    <property type="protein sequence ID" value="KAG6446953.1"/>
    <property type="molecule type" value="Genomic_DNA"/>
</dbReference>
<keyword evidence="1" id="KW-0472">Membrane</keyword>
<keyword evidence="1" id="KW-0482">Metalloprotease</keyword>
<comment type="subunit">
    <text evidence="1">Homodimer; disulfide-linked.</text>
</comment>
<dbReference type="PANTHER" id="PTHR10443:SF12">
    <property type="entry name" value="DIPEPTIDASE"/>
    <property type="match status" value="1"/>
</dbReference>
<keyword evidence="1" id="KW-0336">GPI-anchor</keyword>
<proteinExistence type="inferred from homology"/>
<comment type="similarity">
    <text evidence="1">Belongs to the metallo-dependent hydrolases superfamily. Peptidase M19 family.</text>
</comment>
<keyword evidence="1" id="KW-0645">Protease</keyword>
<comment type="subcellular location">
    <subcellularLocation>
        <location evidence="1">Membrane</location>
        <topology evidence="1">Lipid-anchor</topology>
        <topology evidence="1">GPI-anchor</topology>
    </subcellularLocation>
</comment>
<keyword evidence="1" id="KW-0862">Zinc</keyword>
<keyword evidence="1" id="KW-0479">Metal-binding</keyword>
<comment type="catalytic activity">
    <reaction evidence="1">
        <text>an L-aminoacyl-L-amino acid + H2O = 2 an L-alpha-amino acid</text>
        <dbReference type="Rhea" id="RHEA:48940"/>
        <dbReference type="ChEBI" id="CHEBI:15377"/>
        <dbReference type="ChEBI" id="CHEBI:59869"/>
        <dbReference type="ChEBI" id="CHEBI:77460"/>
        <dbReference type="EC" id="3.4.13.19"/>
    </reaction>
</comment>
<keyword evidence="1" id="KW-0378">Hydrolase</keyword>
<dbReference type="Pfam" id="PF01244">
    <property type="entry name" value="Peptidase_M19"/>
    <property type="match status" value="1"/>
</dbReference>
<evidence type="ECO:0000313" key="3">
    <source>
        <dbReference type="Proteomes" id="UP000791440"/>
    </source>
</evidence>
<evidence type="ECO:0000313" key="2">
    <source>
        <dbReference type="EMBL" id="KAG6446953.1"/>
    </source>
</evidence>
<keyword evidence="1" id="KW-0224">Dipeptidase</keyword>
<dbReference type="PROSITE" id="PS51365">
    <property type="entry name" value="RENAL_DIPEPTIDASE_2"/>
    <property type="match status" value="1"/>
</dbReference>
<dbReference type="GO" id="GO:0006508">
    <property type="term" value="P:proteolysis"/>
    <property type="evidence" value="ECO:0007669"/>
    <property type="project" value="UniProtKB-KW"/>
</dbReference>
<evidence type="ECO:0000256" key="1">
    <source>
        <dbReference type="RuleBase" id="RU341113"/>
    </source>
</evidence>
<gene>
    <name evidence="2" type="ORF">O3G_MSEX004687</name>
</gene>
<keyword evidence="1" id="KW-1015">Disulfide bond</keyword>
<accession>A0A921YW84</accession>
<reference evidence="2" key="2">
    <citation type="submission" date="2020-12" db="EMBL/GenBank/DDBJ databases">
        <authorList>
            <person name="Kanost M."/>
        </authorList>
    </citation>
    <scope>NUCLEOTIDE SEQUENCE</scope>
</reference>
<comment type="cofactor">
    <cofactor evidence="1">
        <name>Zn(2+)</name>
        <dbReference type="ChEBI" id="CHEBI:29105"/>
    </cofactor>
</comment>
<dbReference type="GO" id="GO:0046872">
    <property type="term" value="F:metal ion binding"/>
    <property type="evidence" value="ECO:0007669"/>
    <property type="project" value="UniProtKB-UniRule"/>
</dbReference>
<dbReference type="PANTHER" id="PTHR10443">
    <property type="entry name" value="MICROSOMAL DIPEPTIDASE"/>
    <property type="match status" value="1"/>
</dbReference>
<name>A0A921YW84_MANSE</name>
<dbReference type="EC" id="3.4.13.19" evidence="1"/>
<keyword evidence="1" id="KW-0449">Lipoprotein</keyword>
<protein>
    <recommendedName>
        <fullName evidence="1">Dipeptidase</fullName>
        <ecNumber evidence="1">3.4.13.19</ecNumber>
    </recommendedName>
</protein>
<dbReference type="GO" id="GO:0070573">
    <property type="term" value="F:metallodipeptidase activity"/>
    <property type="evidence" value="ECO:0007669"/>
    <property type="project" value="InterPro"/>
</dbReference>
<dbReference type="InterPro" id="IPR008257">
    <property type="entry name" value="Pept_M19"/>
</dbReference>
<keyword evidence="1" id="KW-0325">Glycoprotein</keyword>
<sequence length="189" mass="21031">MTWIARGGSFVCLRFICTDALFRRADSSNEQPAANGLTEFGEKVVREMNRLGMLVDLSHVSENTTRAAIRVSRAPVVFSHSSVYSLCNHKRNVPDDIIQSLKENGGIIMVNFFPDFVKCAPNATISDVAGEYNGRIVQLQRTCVEFWTPTPPPGPPAPAANWQTCQTRRVCQTDTKCTPEFILTYFIGL</sequence>
<organism evidence="2 3">
    <name type="scientific">Manduca sexta</name>
    <name type="common">Tobacco hawkmoth</name>
    <name type="synonym">Tobacco hornworm</name>
    <dbReference type="NCBI Taxonomy" id="7130"/>
    <lineage>
        <taxon>Eukaryota</taxon>
        <taxon>Metazoa</taxon>
        <taxon>Ecdysozoa</taxon>
        <taxon>Arthropoda</taxon>
        <taxon>Hexapoda</taxon>
        <taxon>Insecta</taxon>
        <taxon>Pterygota</taxon>
        <taxon>Neoptera</taxon>
        <taxon>Endopterygota</taxon>
        <taxon>Lepidoptera</taxon>
        <taxon>Glossata</taxon>
        <taxon>Ditrysia</taxon>
        <taxon>Bombycoidea</taxon>
        <taxon>Sphingidae</taxon>
        <taxon>Sphinginae</taxon>
        <taxon>Sphingini</taxon>
        <taxon>Manduca</taxon>
    </lineage>
</organism>
<dbReference type="Proteomes" id="UP000791440">
    <property type="component" value="Unassembled WGS sequence"/>
</dbReference>
<dbReference type="AlphaFoldDB" id="A0A921YW84"/>